<dbReference type="Pfam" id="PF01126">
    <property type="entry name" value="Heme_oxygenase"/>
    <property type="match status" value="1"/>
</dbReference>
<dbReference type="GO" id="GO:0004392">
    <property type="term" value="F:heme oxygenase (decyclizing) activity"/>
    <property type="evidence" value="ECO:0007669"/>
    <property type="project" value="InterPro"/>
</dbReference>
<keyword evidence="1 4" id="KW-0349">Heme</keyword>
<feature type="binding site" evidence="4">
    <location>
        <position position="209"/>
    </location>
    <ligand>
        <name>heme b</name>
        <dbReference type="ChEBI" id="CHEBI:60344"/>
    </ligand>
</feature>
<accession>A0A9X5FFK2</accession>
<gene>
    <name evidence="7" type="ORF">HF995_12700</name>
</gene>
<dbReference type="PANTHER" id="PTHR10720:SF0">
    <property type="entry name" value="HEME OXYGENASE"/>
    <property type="match status" value="1"/>
</dbReference>
<dbReference type="PIRSF" id="PIRSF000343">
    <property type="entry name" value="Haem_Oase"/>
    <property type="match status" value="1"/>
</dbReference>
<dbReference type="GO" id="GO:0006979">
    <property type="term" value="P:response to oxidative stress"/>
    <property type="evidence" value="ECO:0007669"/>
    <property type="project" value="TreeGrafter"/>
</dbReference>
<organism evidence="7 8">
    <name type="scientific">Sanguibacter hominis ATCC BAA-789</name>
    <dbReference type="NCBI Taxonomy" id="1312740"/>
    <lineage>
        <taxon>Bacteria</taxon>
        <taxon>Bacillati</taxon>
        <taxon>Actinomycetota</taxon>
        <taxon>Actinomycetes</taxon>
        <taxon>Micrococcales</taxon>
        <taxon>Sanguibacteraceae</taxon>
        <taxon>Sanguibacter</taxon>
    </lineage>
</organism>
<evidence type="ECO:0000256" key="6">
    <source>
        <dbReference type="SAM" id="MobiDB-lite"/>
    </source>
</evidence>
<sequence length="248" mass="27552">MTFRQHTTDRPRRPRRPHRRPSVTATAPTVTTATDRATLSALLREGTRQVHREAETMGFVETLMSGGFGERGKAAYADLAAQQLAIYSALEAASERIAATPEGAAAQIVFAELERTPQIEQDLEHLFGADWTAKITVLPATARYVARLDAIDSLPRYAAHAYTRYLGDLSGGQIIRTMLQRHYGLGDAGVSFYRFEGIEKAKVFKDVYRERLDAIRFDDEGRAAVVAEAQEAFRLNQALFAELGDIHL</sequence>
<dbReference type="Proteomes" id="UP000774283">
    <property type="component" value="Unassembled WGS sequence"/>
</dbReference>
<dbReference type="Gene3D" id="1.20.910.10">
    <property type="entry name" value="Heme oxygenase-like"/>
    <property type="match status" value="1"/>
</dbReference>
<feature type="region of interest" description="Disordered" evidence="6">
    <location>
        <begin position="1"/>
        <end position="28"/>
    </location>
</feature>
<dbReference type="GO" id="GO:0020037">
    <property type="term" value="F:heme binding"/>
    <property type="evidence" value="ECO:0007669"/>
    <property type="project" value="TreeGrafter"/>
</dbReference>
<evidence type="ECO:0000256" key="3">
    <source>
        <dbReference type="ARBA" id="ARBA00023004"/>
    </source>
</evidence>
<dbReference type="GO" id="GO:0046872">
    <property type="term" value="F:metal ion binding"/>
    <property type="evidence" value="ECO:0007669"/>
    <property type="project" value="UniProtKB-KW"/>
</dbReference>
<dbReference type="GO" id="GO:0006788">
    <property type="term" value="P:heme oxidation"/>
    <property type="evidence" value="ECO:0007669"/>
    <property type="project" value="InterPro"/>
</dbReference>
<keyword evidence="3 5" id="KW-0408">Iron</keyword>
<evidence type="ECO:0000313" key="8">
    <source>
        <dbReference type="Proteomes" id="UP000774283"/>
    </source>
</evidence>
<evidence type="ECO:0000256" key="5">
    <source>
        <dbReference type="PIRSR" id="PIRSR000343-2"/>
    </source>
</evidence>
<feature type="compositionally biased region" description="Basic residues" evidence="6">
    <location>
        <begin position="12"/>
        <end position="21"/>
    </location>
</feature>
<dbReference type="InterPro" id="IPR016053">
    <property type="entry name" value="Haem_Oase-like"/>
</dbReference>
<reference evidence="7 8" key="1">
    <citation type="submission" date="2020-04" db="EMBL/GenBank/DDBJ databases">
        <title>MicrobeNet Type strains.</title>
        <authorList>
            <person name="Nicholson A.C."/>
        </authorList>
    </citation>
    <scope>NUCLEOTIDE SEQUENCE [LARGE SCALE GENOMIC DNA]</scope>
    <source>
        <strain evidence="7 8">ATCC BAA-789</strain>
    </source>
</reference>
<evidence type="ECO:0000256" key="1">
    <source>
        <dbReference type="ARBA" id="ARBA00022617"/>
    </source>
</evidence>
<feature type="binding site" evidence="4">
    <location>
        <position position="44"/>
    </location>
    <ligand>
        <name>heme b</name>
        <dbReference type="ChEBI" id="CHEBI:60344"/>
    </ligand>
</feature>
<dbReference type="InterPro" id="IPR016084">
    <property type="entry name" value="Haem_Oase-like_multi-hlx"/>
</dbReference>
<dbReference type="InterPro" id="IPR002051">
    <property type="entry name" value="Haem_Oase"/>
</dbReference>
<feature type="compositionally biased region" description="Basic and acidic residues" evidence="6">
    <location>
        <begin position="1"/>
        <end position="11"/>
    </location>
</feature>
<feature type="binding site" evidence="4">
    <location>
        <position position="162"/>
    </location>
    <ligand>
        <name>heme b</name>
        <dbReference type="ChEBI" id="CHEBI:60344"/>
    </ligand>
</feature>
<keyword evidence="2 5" id="KW-0479">Metal-binding</keyword>
<dbReference type="SUPFAM" id="SSF48613">
    <property type="entry name" value="Heme oxygenase-like"/>
    <property type="match status" value="1"/>
</dbReference>
<dbReference type="GO" id="GO:0042167">
    <property type="term" value="P:heme catabolic process"/>
    <property type="evidence" value="ECO:0007669"/>
    <property type="project" value="TreeGrafter"/>
</dbReference>
<dbReference type="AlphaFoldDB" id="A0A9X5FFK2"/>
<evidence type="ECO:0000256" key="2">
    <source>
        <dbReference type="ARBA" id="ARBA00022723"/>
    </source>
</evidence>
<evidence type="ECO:0000313" key="7">
    <source>
        <dbReference type="EMBL" id="NKX94117.1"/>
    </source>
</evidence>
<comment type="caution">
    <text evidence="7">The sequence shown here is derived from an EMBL/GenBank/DDBJ whole genome shotgun (WGS) entry which is preliminary data.</text>
</comment>
<protein>
    <submittedName>
        <fullName evidence="7">Biliverdin-producing heme oxygenase</fullName>
    </submittedName>
</protein>
<dbReference type="PANTHER" id="PTHR10720">
    <property type="entry name" value="HEME OXYGENASE"/>
    <property type="match status" value="1"/>
</dbReference>
<keyword evidence="8" id="KW-1185">Reference proteome</keyword>
<name>A0A9X5FFK2_9MICO</name>
<evidence type="ECO:0000256" key="4">
    <source>
        <dbReference type="PIRSR" id="PIRSR000343-1"/>
    </source>
</evidence>
<dbReference type="EMBL" id="JAAXOW010000005">
    <property type="protein sequence ID" value="NKX94117.1"/>
    <property type="molecule type" value="Genomic_DNA"/>
</dbReference>
<proteinExistence type="predicted"/>
<dbReference type="PRINTS" id="PR00088">
    <property type="entry name" value="HAEMOXYGNASE"/>
</dbReference>
<dbReference type="CDD" id="cd19165">
    <property type="entry name" value="HemeO"/>
    <property type="match status" value="1"/>
</dbReference>
<feature type="binding site" description="axial binding residue" evidence="5">
    <location>
        <position position="51"/>
    </location>
    <ligand>
        <name>heme b</name>
        <dbReference type="ChEBI" id="CHEBI:60344"/>
    </ligand>
    <ligandPart>
        <name>Fe</name>
        <dbReference type="ChEBI" id="CHEBI:18248"/>
    </ligandPart>
</feature>